<feature type="transmembrane region" description="Helical" evidence="2">
    <location>
        <begin position="687"/>
        <end position="707"/>
    </location>
</feature>
<accession>A0A3B1CY15</accession>
<name>A0A3B1CY15_9ZZZZ</name>
<keyword evidence="2" id="KW-0472">Membrane</keyword>
<dbReference type="EMBL" id="UOGF01000030">
    <property type="protein sequence ID" value="VAX27560.1"/>
    <property type="molecule type" value="Genomic_DNA"/>
</dbReference>
<protein>
    <recommendedName>
        <fullName evidence="4">Peptidoglycan binding-like domain-containing protein</fullName>
    </recommendedName>
</protein>
<dbReference type="InterPro" id="IPR036366">
    <property type="entry name" value="PGBDSf"/>
</dbReference>
<dbReference type="AlphaFoldDB" id="A0A3B1CY15"/>
<gene>
    <name evidence="3" type="ORF">MNBD_NITROSPIRAE01-1077</name>
</gene>
<keyword evidence="2" id="KW-0812">Transmembrane</keyword>
<dbReference type="Gene3D" id="1.10.101.10">
    <property type="entry name" value="PGBD-like superfamily/PGBD"/>
    <property type="match status" value="1"/>
</dbReference>
<organism evidence="3">
    <name type="scientific">hydrothermal vent metagenome</name>
    <dbReference type="NCBI Taxonomy" id="652676"/>
    <lineage>
        <taxon>unclassified sequences</taxon>
        <taxon>metagenomes</taxon>
        <taxon>ecological metagenomes</taxon>
    </lineage>
</organism>
<proteinExistence type="predicted"/>
<evidence type="ECO:0000256" key="1">
    <source>
        <dbReference type="SAM" id="MobiDB-lite"/>
    </source>
</evidence>
<sequence length="745" mass="85574">MTRRNSFLGLNPCCFKPFFLWVFVFQVIFSPSFIFAAKDEKKEPSISQDKFQVNLPGRSASERNPFDQLSVQKIQESLKTIGYDIGETFGLIDKKTSAAVRKFREDFEIVSDDLFSDHLISTLFHYAEVAKVHPDWKDITLSKSFTDWINKQPTKEQVRISKLRRSGSAKQIVTLLNAYKADQKKAEAAAKPEKKKVVKVEVEKTEAKKEETPPVLDVKTLSISVPIAEAVTKNNLVSSKEKSPVEEKNADELVSQKDVAAERSEPSPAPESEPEKSEASLAVDSGIQQDSGGSGKEASFQTILEQAKDLRAFDPSKLVTWEGDDCGCLVDLSGKTIYGFYPFWLAGEPQKIDFSLLSRIAYYALSFDKKGEMSPLLHWHSRTADFVREAQRYRTKVDLVIYKNDWSDWFHFSKKDQWFVIDKTTRNIVQAVHQKIPDTLETRIKSLMSSKESTTMGDGVTIYFSKYPKDKQAITFFKSFIQTLRRKLGKANPNYKLNLMFRMDVMGEGIYAFETLKEIMNDIDLFLIILPKKKPISDTKKALRTSFEKDPTFTGDARKTMLRKIIPVIDPRNNDLDENKSNEDKPFVHHIIYFEDNFGGVGFWPLPLTSDQGAVEVAKVLNDKFNKTKDLDLLSRLIPEESFSLCKWICPNRWYFRLAYDLLFSLLFLYALIALQNTALRNIFNQYRQFFILTVLLAILILYSAVICDPYLNGKKDEVTLGLIFVGIFFWIWRNYIQMKEAKYP</sequence>
<keyword evidence="2" id="KW-1133">Transmembrane helix</keyword>
<evidence type="ECO:0000256" key="2">
    <source>
        <dbReference type="SAM" id="Phobius"/>
    </source>
</evidence>
<feature type="transmembrane region" description="Helical" evidence="2">
    <location>
        <begin position="654"/>
        <end position="675"/>
    </location>
</feature>
<evidence type="ECO:0000313" key="3">
    <source>
        <dbReference type="EMBL" id="VAX27560.1"/>
    </source>
</evidence>
<reference evidence="3" key="1">
    <citation type="submission" date="2018-06" db="EMBL/GenBank/DDBJ databases">
        <authorList>
            <person name="Zhirakovskaya E."/>
        </authorList>
    </citation>
    <scope>NUCLEOTIDE SEQUENCE</scope>
</reference>
<evidence type="ECO:0008006" key="4">
    <source>
        <dbReference type="Google" id="ProtNLM"/>
    </source>
</evidence>
<feature type="region of interest" description="Disordered" evidence="1">
    <location>
        <begin position="237"/>
        <end position="298"/>
    </location>
</feature>
<feature type="transmembrane region" description="Helical" evidence="2">
    <location>
        <begin position="719"/>
        <end position="737"/>
    </location>
</feature>
<feature type="compositionally biased region" description="Basic and acidic residues" evidence="1">
    <location>
        <begin position="239"/>
        <end position="265"/>
    </location>
</feature>